<dbReference type="FunFam" id="1.10.533.10:FF:000063">
    <property type="entry name" value="Mitochondrial antiviral-signaling protein"/>
    <property type="match status" value="1"/>
</dbReference>
<dbReference type="GO" id="GO:1900063">
    <property type="term" value="P:regulation of peroxisome organization"/>
    <property type="evidence" value="ECO:0007669"/>
    <property type="project" value="UniProtKB-ARBA"/>
</dbReference>
<evidence type="ECO:0000256" key="7">
    <source>
        <dbReference type="ARBA" id="ARBA00022588"/>
    </source>
</evidence>
<evidence type="ECO:0000256" key="9">
    <source>
        <dbReference type="ARBA" id="ARBA00022787"/>
    </source>
</evidence>
<comment type="subcellular location">
    <subcellularLocation>
        <location evidence="2">Mitochondrion outer membrane</location>
        <topology evidence="2">Single-pass membrane protein</topology>
    </subcellularLocation>
    <subcellularLocation>
        <location evidence="1">Peroxisome</location>
    </subcellularLocation>
</comment>
<feature type="compositionally biased region" description="Pro residues" evidence="22">
    <location>
        <begin position="128"/>
        <end position="143"/>
    </location>
</feature>
<sequence>MSYASDRLWDGYVRRNMGIIVSKVKPTQIIPYLPCLTLHDRENIEAKRDFSGHYEAMKLLLDCLRRRENWPEQFIAALEECEHKELASEVRKEYNTLMGVNNPNPSSTPTTLIRAHVHPAPAAAVAPPVVPPPANPEPAPLAPPTHQQAGQAEALSPPEPVPEPSQSTLTQVPLPPSTPPPSPEAPREEVHAPQNLSENSESDIHDASGDARLTPGEMRSGSKAVAPPQHYPPAPAVKRDTSRSPGLPQTQQSPSPCQINPDLNNGSSFRSTTPEKLPVQDTAPPVHKVPLSTSPLAKTSEPAVTQVANSSPQTKAAAATASAESCDDDDDENVCLSKPGQLFSVHPESQAIAPVPASSSPAQLFSGNSERLEISESTSDTVSPAPPCHNNSVAPNHNEPEENHYESPNQSFEVVESMMQYAEMPSVPNLNGQPTQSLRPANRERSDESSSEAPGFTSSANYLANEGYNPSAHAPASFSPDLKSQQKSEKNTGTSVNQSNTTKYILGAAGVGACVLLMLWRFRK</sequence>
<keyword evidence="18" id="KW-0449">Lipoprotein</keyword>
<dbReference type="CDD" id="cd08811">
    <property type="entry name" value="CARD_IPS1"/>
    <property type="match status" value="1"/>
</dbReference>
<keyword evidence="14" id="KW-0496">Mitochondrion</keyword>
<keyword evidence="12" id="KW-1133">Transmembrane helix</keyword>
<dbReference type="EMBL" id="HAED01017762">
    <property type="protein sequence ID" value="SBR04207.1"/>
    <property type="molecule type" value="Transcribed_RNA"/>
</dbReference>
<keyword evidence="6" id="KW-0945">Host-virus interaction</keyword>
<dbReference type="GO" id="GO:0032727">
    <property type="term" value="P:positive regulation of interferon-alpha production"/>
    <property type="evidence" value="ECO:0007669"/>
    <property type="project" value="UniProtKB-ARBA"/>
</dbReference>
<evidence type="ECO:0000256" key="6">
    <source>
        <dbReference type="ARBA" id="ARBA00022581"/>
    </source>
</evidence>
<dbReference type="GO" id="GO:0002230">
    <property type="term" value="P:positive regulation of defense response to virus by host"/>
    <property type="evidence" value="ECO:0007669"/>
    <property type="project" value="UniProtKB-ARBA"/>
</dbReference>
<evidence type="ECO:0000256" key="21">
    <source>
        <dbReference type="ARBA" id="ARBA00083233"/>
    </source>
</evidence>
<dbReference type="GO" id="GO:1900227">
    <property type="term" value="P:positive regulation of NLRP3 inflammasome complex assembly"/>
    <property type="evidence" value="ECO:0007669"/>
    <property type="project" value="UniProtKB-ARBA"/>
</dbReference>
<evidence type="ECO:0000256" key="8">
    <source>
        <dbReference type="ARBA" id="ARBA00022692"/>
    </source>
</evidence>
<dbReference type="GO" id="GO:0032755">
    <property type="term" value="P:positive regulation of interleukin-6 production"/>
    <property type="evidence" value="ECO:0007669"/>
    <property type="project" value="UniProtKB-ARBA"/>
</dbReference>
<dbReference type="GO" id="GO:0045087">
    <property type="term" value="P:innate immune response"/>
    <property type="evidence" value="ECO:0007669"/>
    <property type="project" value="UniProtKB-KW"/>
</dbReference>
<evidence type="ECO:0000256" key="22">
    <source>
        <dbReference type="SAM" id="MobiDB-lite"/>
    </source>
</evidence>
<dbReference type="EMBL" id="HAEE01002959">
    <property type="protein sequence ID" value="SBR22979.1"/>
    <property type="molecule type" value="Transcribed_RNA"/>
</dbReference>
<keyword evidence="7" id="KW-0399">Innate immunity</keyword>
<feature type="domain" description="Caspase recruitment" evidence="23">
    <location>
        <begin position="12"/>
        <end position="93"/>
    </location>
</feature>
<dbReference type="InterPro" id="IPR042144">
    <property type="entry name" value="CARD_IPS1"/>
</dbReference>
<dbReference type="AlphaFoldDB" id="A0A1A8J3M0"/>
<keyword evidence="5" id="KW-0597">Phosphoprotein</keyword>
<evidence type="ECO:0000256" key="14">
    <source>
        <dbReference type="ARBA" id="ARBA00023128"/>
    </source>
</evidence>
<evidence type="ECO:0000256" key="12">
    <source>
        <dbReference type="ARBA" id="ARBA00022989"/>
    </source>
</evidence>
<keyword evidence="4" id="KW-1017">Isopeptide bond</keyword>
<feature type="compositionally biased region" description="Polar residues" evidence="22">
    <location>
        <begin position="291"/>
        <end position="314"/>
    </location>
</feature>
<evidence type="ECO:0000256" key="10">
    <source>
        <dbReference type="ARBA" id="ARBA00022843"/>
    </source>
</evidence>
<proteinExistence type="predicted"/>
<evidence type="ECO:0000256" key="4">
    <source>
        <dbReference type="ARBA" id="ARBA00022499"/>
    </source>
</evidence>
<accession>A0A1A8J3M0</accession>
<keyword evidence="11" id="KW-0391">Immunity</keyword>
<dbReference type="GO" id="GO:0051607">
    <property type="term" value="P:defense response to virus"/>
    <property type="evidence" value="ECO:0007669"/>
    <property type="project" value="UniProtKB-KW"/>
</dbReference>
<evidence type="ECO:0000256" key="3">
    <source>
        <dbReference type="ARBA" id="ARBA00022481"/>
    </source>
</evidence>
<reference evidence="24" key="2">
    <citation type="submission" date="2016-06" db="EMBL/GenBank/DDBJ databases">
        <title>The genome of a short-lived fish provides insights into sex chromosome evolution and the genetic control of aging.</title>
        <authorList>
            <person name="Reichwald K."/>
            <person name="Felder M."/>
            <person name="Petzold A."/>
            <person name="Koch P."/>
            <person name="Groth M."/>
            <person name="Platzer M."/>
        </authorList>
    </citation>
    <scope>NUCLEOTIDE SEQUENCE</scope>
    <source>
        <tissue evidence="24">Brain</tissue>
    </source>
</reference>
<gene>
    <name evidence="24" type="primary">MAVS</name>
</gene>
<dbReference type="GO" id="GO:0032728">
    <property type="term" value="P:positive regulation of interferon-beta production"/>
    <property type="evidence" value="ECO:0007669"/>
    <property type="project" value="UniProtKB-ARBA"/>
</dbReference>
<evidence type="ECO:0000259" key="23">
    <source>
        <dbReference type="Pfam" id="PF16739"/>
    </source>
</evidence>
<evidence type="ECO:0000256" key="19">
    <source>
        <dbReference type="ARBA" id="ARBA00071084"/>
    </source>
</evidence>
<evidence type="ECO:0000256" key="1">
    <source>
        <dbReference type="ARBA" id="ARBA00004275"/>
    </source>
</evidence>
<evidence type="ECO:0000256" key="5">
    <source>
        <dbReference type="ARBA" id="ARBA00022553"/>
    </source>
</evidence>
<dbReference type="GO" id="GO:0005741">
    <property type="term" value="C:mitochondrial outer membrane"/>
    <property type="evidence" value="ECO:0007669"/>
    <property type="project" value="UniProtKB-SubCell"/>
</dbReference>
<evidence type="ECO:0000256" key="16">
    <source>
        <dbReference type="ARBA" id="ARBA00023139"/>
    </source>
</evidence>
<reference evidence="24" key="1">
    <citation type="submission" date="2016-05" db="EMBL/GenBank/DDBJ databases">
        <authorList>
            <person name="Lavstsen T."/>
            <person name="Jespersen J.S."/>
        </authorList>
    </citation>
    <scope>NUCLEOTIDE SEQUENCE</scope>
    <source>
        <tissue evidence="24">Brain</tissue>
    </source>
</reference>
<feature type="region of interest" description="Disordered" evidence="22">
    <location>
        <begin position="124"/>
        <end position="333"/>
    </location>
</feature>
<name>A0A1A8J3M0_NOTKU</name>
<evidence type="ECO:0000256" key="20">
    <source>
        <dbReference type="ARBA" id="ARBA00082620"/>
    </source>
</evidence>
<dbReference type="InterPro" id="IPR031964">
    <property type="entry name" value="CARD_dom"/>
</dbReference>
<dbReference type="Pfam" id="PF16739">
    <property type="entry name" value="CARD_2"/>
    <property type="match status" value="1"/>
</dbReference>
<evidence type="ECO:0000256" key="15">
    <source>
        <dbReference type="ARBA" id="ARBA00023136"/>
    </source>
</evidence>
<keyword evidence="3" id="KW-0488">Methylation</keyword>
<dbReference type="GO" id="GO:0045071">
    <property type="term" value="P:negative regulation of viral genome replication"/>
    <property type="evidence" value="ECO:0007669"/>
    <property type="project" value="UniProtKB-ARBA"/>
</dbReference>
<feature type="region of interest" description="Disordered" evidence="22">
    <location>
        <begin position="370"/>
        <end position="497"/>
    </location>
</feature>
<evidence type="ECO:0000256" key="11">
    <source>
        <dbReference type="ARBA" id="ARBA00022859"/>
    </source>
</evidence>
<dbReference type="GO" id="GO:0002753">
    <property type="term" value="P:cytoplasmic pattern recognition receptor signaling pathway"/>
    <property type="evidence" value="ECO:0007669"/>
    <property type="project" value="UniProtKB-ARBA"/>
</dbReference>
<dbReference type="GO" id="GO:0070585">
    <property type="term" value="P:protein localization to mitochondrion"/>
    <property type="evidence" value="ECO:0007669"/>
    <property type="project" value="UniProtKB-ARBA"/>
</dbReference>
<keyword evidence="9" id="KW-1000">Mitochondrion outer membrane</keyword>
<evidence type="ECO:0000256" key="2">
    <source>
        <dbReference type="ARBA" id="ARBA00004572"/>
    </source>
</evidence>
<keyword evidence="8" id="KW-0812">Transmembrane</keyword>
<evidence type="ECO:0000256" key="13">
    <source>
        <dbReference type="ARBA" id="ARBA00023118"/>
    </source>
</evidence>
<feature type="compositionally biased region" description="Polar residues" evidence="22">
    <location>
        <begin position="243"/>
        <end position="274"/>
    </location>
</feature>
<protein>
    <recommendedName>
        <fullName evidence="19">Mitochondrial antiviral-signaling protein</fullName>
    </recommendedName>
    <alternativeName>
        <fullName evidence="20">Interferon beta promoter stimulator protein 1</fullName>
    </alternativeName>
    <alternativeName>
        <fullName evidence="21">Virus-induced-signaling adapter</fullName>
    </alternativeName>
</protein>
<keyword evidence="15" id="KW-0472">Membrane</keyword>
<keyword evidence="17" id="KW-0576">Peroxisome</keyword>
<organism evidence="24">
    <name type="scientific">Nothobranchius kuhntae</name>
    <name type="common">Beira killifish</name>
    <dbReference type="NCBI Taxonomy" id="321403"/>
    <lineage>
        <taxon>Eukaryota</taxon>
        <taxon>Metazoa</taxon>
        <taxon>Chordata</taxon>
        <taxon>Craniata</taxon>
        <taxon>Vertebrata</taxon>
        <taxon>Euteleostomi</taxon>
        <taxon>Actinopterygii</taxon>
        <taxon>Neopterygii</taxon>
        <taxon>Teleostei</taxon>
        <taxon>Neoteleostei</taxon>
        <taxon>Acanthomorphata</taxon>
        <taxon>Ovalentaria</taxon>
        <taxon>Atherinomorphae</taxon>
        <taxon>Cyprinodontiformes</taxon>
        <taxon>Nothobranchiidae</taxon>
        <taxon>Nothobranchius</taxon>
    </lineage>
</organism>
<feature type="compositionally biased region" description="Polar residues" evidence="22">
    <location>
        <begin position="370"/>
        <end position="382"/>
    </location>
</feature>
<dbReference type="InterPro" id="IPR011029">
    <property type="entry name" value="DEATH-like_dom_sf"/>
</dbReference>
<dbReference type="GO" id="GO:0005777">
    <property type="term" value="C:peroxisome"/>
    <property type="evidence" value="ECO:0007669"/>
    <property type="project" value="UniProtKB-SubCell"/>
</dbReference>
<keyword evidence="10" id="KW-0832">Ubl conjugation</keyword>
<dbReference type="GO" id="GO:0035591">
    <property type="term" value="F:signaling adaptor activity"/>
    <property type="evidence" value="ECO:0007669"/>
    <property type="project" value="UniProtKB-ARBA"/>
</dbReference>
<feature type="compositionally biased region" description="Pro residues" evidence="22">
    <location>
        <begin position="173"/>
        <end position="184"/>
    </location>
</feature>
<keyword evidence="16" id="KW-0564">Palmitate</keyword>
<evidence type="ECO:0000256" key="18">
    <source>
        <dbReference type="ARBA" id="ARBA00023288"/>
    </source>
</evidence>
<keyword evidence="13" id="KW-0051">Antiviral defense</keyword>
<dbReference type="Gene3D" id="1.10.533.10">
    <property type="entry name" value="Death Domain, Fas"/>
    <property type="match status" value="1"/>
</dbReference>
<evidence type="ECO:0000256" key="17">
    <source>
        <dbReference type="ARBA" id="ARBA00023140"/>
    </source>
</evidence>
<evidence type="ECO:0000313" key="24">
    <source>
        <dbReference type="EMBL" id="SBR04207.1"/>
    </source>
</evidence>
<feature type="compositionally biased region" description="Polar residues" evidence="22">
    <location>
        <begin position="428"/>
        <end position="439"/>
    </location>
</feature>